<organism evidence="2 3">
    <name type="scientific">Desulfurobacterium pacificum</name>
    <dbReference type="NCBI Taxonomy" id="240166"/>
    <lineage>
        <taxon>Bacteria</taxon>
        <taxon>Pseudomonadati</taxon>
        <taxon>Aquificota</taxon>
        <taxon>Aquificia</taxon>
        <taxon>Desulfurobacteriales</taxon>
        <taxon>Desulfurobacteriaceae</taxon>
        <taxon>Desulfurobacterium</taxon>
    </lineage>
</organism>
<comment type="caution">
    <text evidence="2">The sequence shown here is derived from an EMBL/GenBank/DDBJ whole genome shotgun (WGS) entry which is preliminary data.</text>
</comment>
<keyword evidence="1" id="KW-0812">Transmembrane</keyword>
<reference evidence="2 3" key="1">
    <citation type="submission" date="2017-05" db="EMBL/GenBank/DDBJ databases">
        <authorList>
            <person name="Varghese N."/>
            <person name="Submissions S."/>
        </authorList>
    </citation>
    <scope>NUCLEOTIDE SEQUENCE [LARGE SCALE GENOMIC DNA]</scope>
    <source>
        <strain evidence="2 3">DSM 15522</strain>
    </source>
</reference>
<gene>
    <name evidence="2" type="ORF">SAMN06265339_1049</name>
</gene>
<dbReference type="Proteomes" id="UP001157911">
    <property type="component" value="Unassembled WGS sequence"/>
</dbReference>
<dbReference type="Pfam" id="PF07963">
    <property type="entry name" value="N_methyl"/>
    <property type="match status" value="1"/>
</dbReference>
<dbReference type="SUPFAM" id="SSF54523">
    <property type="entry name" value="Pili subunits"/>
    <property type="match status" value="1"/>
</dbReference>
<keyword evidence="3" id="KW-1185">Reference proteome</keyword>
<protein>
    <submittedName>
        <fullName evidence="2">Prepilin-type N-terminal cleavage/methylation domain-containing protein</fullName>
    </submittedName>
</protein>
<dbReference type="InterPro" id="IPR045584">
    <property type="entry name" value="Pilin-like"/>
</dbReference>
<keyword evidence="1" id="KW-0472">Membrane</keyword>
<dbReference type="NCBIfam" id="TIGR02532">
    <property type="entry name" value="IV_pilin_GFxxxE"/>
    <property type="match status" value="1"/>
</dbReference>
<dbReference type="RefSeq" id="WP_283400523.1">
    <property type="nucleotide sequence ID" value="NZ_FXUB01000002.1"/>
</dbReference>
<accession>A0ABY1NLA4</accession>
<sequence>MKKEKILNRKGFSLVELAIVLIITGLIMGVGIKSCISGITTAKIDKTKDNLNTLSIFIQREICKYGKYSFSIPENLLTDGWNRKIKVLSFGNLTSDPVCSIPDANTAVNLYNDTLVTNVAFLLLSPGENGKIDSLITTNPIIIKEDDIAEIITLYQLKANCCNSYKLQILTSFLPPITEGETYNTTLVVKNGSPPYTFSLTSDNPTFNSIINTHFPVKTNNNYCFLNLSTNETESIVQNTLSSEIGIKLKVTDRLGNSAEKTFYITLIKRNLR</sequence>
<keyword evidence="1" id="KW-1133">Transmembrane helix</keyword>
<proteinExistence type="predicted"/>
<evidence type="ECO:0000313" key="2">
    <source>
        <dbReference type="EMBL" id="SMP12483.1"/>
    </source>
</evidence>
<name>A0ABY1NLA4_9BACT</name>
<dbReference type="InterPro" id="IPR012902">
    <property type="entry name" value="N_methyl_site"/>
</dbReference>
<dbReference type="EMBL" id="FXUB01000002">
    <property type="protein sequence ID" value="SMP12483.1"/>
    <property type="molecule type" value="Genomic_DNA"/>
</dbReference>
<evidence type="ECO:0000256" key="1">
    <source>
        <dbReference type="SAM" id="Phobius"/>
    </source>
</evidence>
<evidence type="ECO:0000313" key="3">
    <source>
        <dbReference type="Proteomes" id="UP001157911"/>
    </source>
</evidence>
<feature type="transmembrane region" description="Helical" evidence="1">
    <location>
        <begin position="12"/>
        <end position="32"/>
    </location>
</feature>